<protein>
    <recommendedName>
        <fullName evidence="3">N-acetylglutamate synthase</fullName>
    </recommendedName>
</protein>
<gene>
    <name evidence="1" type="ORF">B2G88_09130</name>
</gene>
<organism evidence="1 2">
    <name type="scientific">Natronolimnobius baerhuensis</name>
    <dbReference type="NCBI Taxonomy" id="253108"/>
    <lineage>
        <taxon>Archaea</taxon>
        <taxon>Methanobacteriati</taxon>
        <taxon>Methanobacteriota</taxon>
        <taxon>Stenosarchaea group</taxon>
        <taxon>Halobacteria</taxon>
        <taxon>Halobacteriales</taxon>
        <taxon>Natrialbaceae</taxon>
        <taxon>Natronolimnobius</taxon>
    </lineage>
</organism>
<dbReference type="Proteomes" id="UP000196084">
    <property type="component" value="Unassembled WGS sequence"/>
</dbReference>
<dbReference type="InterPro" id="IPR058595">
    <property type="entry name" value="Avidin-like"/>
</dbReference>
<evidence type="ECO:0000313" key="1">
    <source>
        <dbReference type="EMBL" id="OVE84555.1"/>
    </source>
</evidence>
<evidence type="ECO:0008006" key="3">
    <source>
        <dbReference type="Google" id="ProtNLM"/>
    </source>
</evidence>
<name>A0A202E8G5_9EURY</name>
<dbReference type="EMBL" id="MWPH01000002">
    <property type="protein sequence ID" value="OVE84555.1"/>
    <property type="molecule type" value="Genomic_DNA"/>
</dbReference>
<dbReference type="RefSeq" id="WP_054862359.1">
    <property type="nucleotide sequence ID" value="NZ_MWPH01000002.1"/>
</dbReference>
<accession>A0A202E8G5</accession>
<evidence type="ECO:0000313" key="2">
    <source>
        <dbReference type="Proteomes" id="UP000196084"/>
    </source>
</evidence>
<sequence length="114" mass="12413">MTDDFSFDGRTLTAVSNEGDGEVGAETVFHFEQDGDRIYASYSGGDVVDGHLVGTVDGTQWDIRYVQLNTAGETATGHSIGDIEVLEDGRLSVEDEWEWESKPGSGTSVHEEIR</sequence>
<dbReference type="OrthoDB" id="191191at2157"/>
<dbReference type="AlphaFoldDB" id="A0A202E8G5"/>
<keyword evidence="2" id="KW-1185">Reference proteome</keyword>
<proteinExistence type="predicted"/>
<comment type="caution">
    <text evidence="1">The sequence shown here is derived from an EMBL/GenBank/DDBJ whole genome shotgun (WGS) entry which is preliminary data.</text>
</comment>
<reference evidence="1 2" key="1">
    <citation type="submission" date="2017-02" db="EMBL/GenBank/DDBJ databases">
        <title>Natronthermophilus aegyptiacus gen. nov.,sp. nov., an aerobic, extremely halophilic alkalithermophilic archaeon isolated from the athalassohaline Wadi An Natrun, Egypt.</title>
        <authorList>
            <person name="Zhao B."/>
        </authorList>
    </citation>
    <scope>NUCLEOTIDE SEQUENCE [LARGE SCALE GENOMIC DNA]</scope>
    <source>
        <strain evidence="1 2">CGMCC 1.3597</strain>
    </source>
</reference>
<dbReference type="Pfam" id="PF26421">
    <property type="entry name" value="Avidin_like"/>
    <property type="match status" value="1"/>
</dbReference>